<protein>
    <recommendedName>
        <fullName evidence="2 8">Thymidine kinase</fullName>
        <ecNumber evidence="2 8">2.7.1.21</ecNumber>
    </recommendedName>
</protein>
<dbReference type="PANTHER" id="PTHR11441">
    <property type="entry name" value="THYMIDINE KINASE"/>
    <property type="match status" value="1"/>
</dbReference>
<dbReference type="Gene3D" id="3.30.60.20">
    <property type="match status" value="1"/>
</dbReference>
<keyword evidence="7 8" id="KW-0067">ATP-binding</keyword>
<keyword evidence="6 8" id="KW-0418">Kinase</keyword>
<dbReference type="Gene3D" id="3.40.50.300">
    <property type="entry name" value="P-loop containing nucleotide triphosphate hydrolases"/>
    <property type="match status" value="1"/>
</dbReference>
<evidence type="ECO:0000256" key="9">
    <source>
        <dbReference type="RuleBase" id="RU000544"/>
    </source>
</evidence>
<keyword evidence="4 8" id="KW-0808">Transferase</keyword>
<feature type="binding site" evidence="8">
    <location>
        <position position="184"/>
    </location>
    <ligand>
        <name>Zn(2+)</name>
        <dbReference type="ChEBI" id="CHEBI:29105"/>
    </ligand>
</feature>
<keyword evidence="3 8" id="KW-0237">DNA synthesis</keyword>
<reference evidence="12" key="1">
    <citation type="journal article" date="2019" name="Int. J. Syst. Evol. Microbiol.">
        <title>The Global Catalogue of Microorganisms (GCM) 10K type strain sequencing project: providing services to taxonomists for standard genome sequencing and annotation.</title>
        <authorList>
            <consortium name="The Broad Institute Genomics Platform"/>
            <consortium name="The Broad Institute Genome Sequencing Center for Infectious Disease"/>
            <person name="Wu L."/>
            <person name="Ma J."/>
        </authorList>
    </citation>
    <scope>NUCLEOTIDE SEQUENCE [LARGE SCALE GENOMIC DNA]</scope>
    <source>
        <strain evidence="12">JCM 18326</strain>
    </source>
</reference>
<accession>A0ABP9DLD6</accession>
<dbReference type="PROSITE" id="PS00603">
    <property type="entry name" value="TK_CELLULAR_TYPE"/>
    <property type="match status" value="1"/>
</dbReference>
<comment type="catalytic activity">
    <reaction evidence="8 9">
        <text>thymidine + ATP = dTMP + ADP + H(+)</text>
        <dbReference type="Rhea" id="RHEA:19129"/>
        <dbReference type="ChEBI" id="CHEBI:15378"/>
        <dbReference type="ChEBI" id="CHEBI:17748"/>
        <dbReference type="ChEBI" id="CHEBI:30616"/>
        <dbReference type="ChEBI" id="CHEBI:63528"/>
        <dbReference type="ChEBI" id="CHEBI:456216"/>
        <dbReference type="EC" id="2.7.1.21"/>
    </reaction>
</comment>
<dbReference type="InterPro" id="IPR001267">
    <property type="entry name" value="Thymidine_kinase"/>
</dbReference>
<feature type="active site" description="Proton acceptor" evidence="8">
    <location>
        <position position="96"/>
    </location>
</feature>
<evidence type="ECO:0000256" key="5">
    <source>
        <dbReference type="ARBA" id="ARBA00022741"/>
    </source>
</evidence>
<feature type="binding site" evidence="8">
    <location>
        <position position="155"/>
    </location>
    <ligand>
        <name>Zn(2+)</name>
        <dbReference type="ChEBI" id="CHEBI:29105"/>
    </ligand>
</feature>
<keyword evidence="5 8" id="KW-0547">Nucleotide-binding</keyword>
<evidence type="ECO:0000256" key="3">
    <source>
        <dbReference type="ARBA" id="ARBA00022634"/>
    </source>
</evidence>
<dbReference type="Pfam" id="PF00265">
    <property type="entry name" value="TK"/>
    <property type="match status" value="1"/>
</dbReference>
<comment type="subcellular location">
    <subcellularLocation>
        <location evidence="8">Cytoplasm</location>
    </subcellularLocation>
</comment>
<dbReference type="InterPro" id="IPR020633">
    <property type="entry name" value="Thymidine_kinase_CS"/>
</dbReference>
<dbReference type="NCBIfam" id="NF003296">
    <property type="entry name" value="PRK04296.1-1"/>
    <property type="match status" value="1"/>
</dbReference>
<dbReference type="Proteomes" id="UP001500298">
    <property type="component" value="Unassembled WGS sequence"/>
</dbReference>
<evidence type="ECO:0000256" key="10">
    <source>
        <dbReference type="RuleBase" id="RU004165"/>
    </source>
</evidence>
<dbReference type="SUPFAM" id="SSF57716">
    <property type="entry name" value="Glucocorticoid receptor-like (DNA-binding domain)"/>
    <property type="match status" value="1"/>
</dbReference>
<proteinExistence type="inferred from homology"/>
<dbReference type="SUPFAM" id="SSF52540">
    <property type="entry name" value="P-loop containing nucleoside triphosphate hydrolases"/>
    <property type="match status" value="1"/>
</dbReference>
<dbReference type="GO" id="GO:0016301">
    <property type="term" value="F:kinase activity"/>
    <property type="evidence" value="ECO:0007669"/>
    <property type="project" value="UniProtKB-KW"/>
</dbReference>
<keyword evidence="8" id="KW-0479">Metal-binding</keyword>
<dbReference type="PIRSF" id="PIRSF035805">
    <property type="entry name" value="TK_cell"/>
    <property type="match status" value="1"/>
</dbReference>
<feature type="binding site" evidence="8">
    <location>
        <position position="152"/>
    </location>
    <ligand>
        <name>Zn(2+)</name>
        <dbReference type="ChEBI" id="CHEBI:29105"/>
    </ligand>
</feature>
<dbReference type="EC" id="2.7.1.21" evidence="2 8"/>
<name>A0ABP9DLD6_9BACT</name>
<keyword evidence="8" id="KW-0862">Zinc</keyword>
<keyword evidence="8" id="KW-0963">Cytoplasm</keyword>
<evidence type="ECO:0000256" key="4">
    <source>
        <dbReference type="ARBA" id="ARBA00022679"/>
    </source>
</evidence>
<evidence type="ECO:0000256" key="6">
    <source>
        <dbReference type="ARBA" id="ARBA00022777"/>
    </source>
</evidence>
<dbReference type="InterPro" id="IPR027417">
    <property type="entry name" value="P-loop_NTPase"/>
</dbReference>
<organism evidence="11 12">
    <name type="scientific">Algivirga pacifica</name>
    <dbReference type="NCBI Taxonomy" id="1162670"/>
    <lineage>
        <taxon>Bacteria</taxon>
        <taxon>Pseudomonadati</taxon>
        <taxon>Bacteroidota</taxon>
        <taxon>Cytophagia</taxon>
        <taxon>Cytophagales</taxon>
        <taxon>Flammeovirgaceae</taxon>
        <taxon>Algivirga</taxon>
    </lineage>
</organism>
<evidence type="ECO:0000256" key="8">
    <source>
        <dbReference type="HAMAP-Rule" id="MF_00124"/>
    </source>
</evidence>
<evidence type="ECO:0000256" key="1">
    <source>
        <dbReference type="ARBA" id="ARBA00007587"/>
    </source>
</evidence>
<gene>
    <name evidence="8" type="primary">tdk</name>
    <name evidence="11" type="ORF">GCM10023331_40260</name>
</gene>
<feature type="binding site" evidence="8">
    <location>
        <begin position="23"/>
        <end position="30"/>
    </location>
    <ligand>
        <name>ATP</name>
        <dbReference type="ChEBI" id="CHEBI:30616"/>
    </ligand>
</feature>
<feature type="binding site" evidence="8">
    <location>
        <position position="187"/>
    </location>
    <ligand>
        <name>Zn(2+)</name>
        <dbReference type="ChEBI" id="CHEBI:29105"/>
    </ligand>
</feature>
<evidence type="ECO:0000313" key="11">
    <source>
        <dbReference type="EMBL" id="GAA4851628.1"/>
    </source>
</evidence>
<comment type="caution">
    <text evidence="11">The sequence shown here is derived from an EMBL/GenBank/DDBJ whole genome shotgun (WGS) entry which is preliminary data.</text>
</comment>
<dbReference type="RefSeq" id="WP_345375151.1">
    <property type="nucleotide sequence ID" value="NZ_BAABJX010000068.1"/>
</dbReference>
<dbReference type="PANTHER" id="PTHR11441:SF0">
    <property type="entry name" value="THYMIDINE KINASE, CYTOSOLIC"/>
    <property type="match status" value="1"/>
</dbReference>
<evidence type="ECO:0000256" key="7">
    <source>
        <dbReference type="ARBA" id="ARBA00022840"/>
    </source>
</evidence>
<comment type="subunit">
    <text evidence="8">Homotetramer.</text>
</comment>
<dbReference type="HAMAP" id="MF_00124">
    <property type="entry name" value="Thymidine_kinase"/>
    <property type="match status" value="1"/>
</dbReference>
<evidence type="ECO:0000313" key="12">
    <source>
        <dbReference type="Proteomes" id="UP001500298"/>
    </source>
</evidence>
<comment type="similarity">
    <text evidence="1 8 10">Belongs to the thymidine kinase family.</text>
</comment>
<feature type="binding site" evidence="8">
    <location>
        <begin position="95"/>
        <end position="98"/>
    </location>
    <ligand>
        <name>ATP</name>
        <dbReference type="ChEBI" id="CHEBI:30616"/>
    </ligand>
</feature>
<keyword evidence="12" id="KW-1185">Reference proteome</keyword>
<sequence>MFVEPRFSNTASTHAGWIEVVCGSMFSGKTEELIRRVTRAVIAKQRVRIFKPHIDVRYDANDVVSHNKNTVESIPIRHSKEILEKSEGYDVIAIDEAQFFDQDIVEVCCKLADQGIRVVVCGLDMDYKGQPFHPMPALMSIAEYVTKLHAVCMRCGEPAQFSFRTHESHSQVELGESDKYEALCRKCYNLANEK</sequence>
<dbReference type="EMBL" id="BAABJX010000068">
    <property type="protein sequence ID" value="GAA4851628.1"/>
    <property type="molecule type" value="Genomic_DNA"/>
</dbReference>
<evidence type="ECO:0000256" key="2">
    <source>
        <dbReference type="ARBA" id="ARBA00012118"/>
    </source>
</evidence>